<reference evidence="1" key="1">
    <citation type="submission" date="2014-09" db="EMBL/GenBank/DDBJ databases">
        <authorList>
            <person name="Magalhaes I.L.F."/>
            <person name="Oliveira U."/>
            <person name="Santos F.R."/>
            <person name="Vidigal T.H.D.A."/>
            <person name="Brescovit A.D."/>
            <person name="Santos A.J."/>
        </authorList>
    </citation>
    <scope>NUCLEOTIDE SEQUENCE</scope>
    <source>
        <tissue evidence="1">Shoot tissue taken approximately 20 cm above the soil surface</tissue>
    </source>
</reference>
<name>A0A0A9A8R5_ARUDO</name>
<dbReference type="AlphaFoldDB" id="A0A0A9A8R5"/>
<sequence>MDLNSSLRILKIMRCRALKEFSLFESRGKLKTEQDSWLSHLRELTIHDCPHLTVPKPLPPSSSVCKLSLQEFQLFQRWRDHPVEN</sequence>
<proteinExistence type="predicted"/>
<evidence type="ECO:0000313" key="1">
    <source>
        <dbReference type="EMBL" id="JAD43437.1"/>
    </source>
</evidence>
<protein>
    <submittedName>
        <fullName evidence="1">Uncharacterized protein</fullName>
    </submittedName>
</protein>
<accession>A0A0A9A8R5</accession>
<organism evidence="1">
    <name type="scientific">Arundo donax</name>
    <name type="common">Giant reed</name>
    <name type="synonym">Donax arundinaceus</name>
    <dbReference type="NCBI Taxonomy" id="35708"/>
    <lineage>
        <taxon>Eukaryota</taxon>
        <taxon>Viridiplantae</taxon>
        <taxon>Streptophyta</taxon>
        <taxon>Embryophyta</taxon>
        <taxon>Tracheophyta</taxon>
        <taxon>Spermatophyta</taxon>
        <taxon>Magnoliopsida</taxon>
        <taxon>Liliopsida</taxon>
        <taxon>Poales</taxon>
        <taxon>Poaceae</taxon>
        <taxon>PACMAD clade</taxon>
        <taxon>Arundinoideae</taxon>
        <taxon>Arundineae</taxon>
        <taxon>Arundo</taxon>
    </lineage>
</organism>
<reference evidence="1" key="2">
    <citation type="journal article" date="2015" name="Data Brief">
        <title>Shoot transcriptome of the giant reed, Arundo donax.</title>
        <authorList>
            <person name="Barrero R.A."/>
            <person name="Guerrero F.D."/>
            <person name="Moolhuijzen P."/>
            <person name="Goolsby J.A."/>
            <person name="Tidwell J."/>
            <person name="Bellgard S.E."/>
            <person name="Bellgard M.I."/>
        </authorList>
    </citation>
    <scope>NUCLEOTIDE SEQUENCE</scope>
    <source>
        <tissue evidence="1">Shoot tissue taken approximately 20 cm above the soil surface</tissue>
    </source>
</reference>
<dbReference type="EMBL" id="GBRH01254458">
    <property type="protein sequence ID" value="JAD43437.1"/>
    <property type="molecule type" value="Transcribed_RNA"/>
</dbReference>